<dbReference type="OrthoDB" id="4933449at2"/>
<dbReference type="Pfam" id="PF11392">
    <property type="entry name" value="AllH"/>
    <property type="match status" value="1"/>
</dbReference>
<reference evidence="1 2" key="1">
    <citation type="submission" date="2019-01" db="EMBL/GenBank/DDBJ databases">
        <title>Nocardioides guangzhouensis sp. nov., an actinobacterium isolated from soil.</title>
        <authorList>
            <person name="Fu Y."/>
            <person name="Cai Y."/>
            <person name="Lin Z."/>
            <person name="Chen P."/>
        </authorList>
    </citation>
    <scope>NUCLEOTIDE SEQUENCE [LARGE SCALE GENOMIC DNA]</scope>
    <source>
        <strain evidence="1 2">130</strain>
    </source>
</reference>
<name>A0A4Q4Z440_9ACTN</name>
<sequence>MTVPHPPAVPVAAPVRVRDRLASAADGPLPVVHRGAHALYVDLAGWCLGLVATPATAVPCALRLAAPTLGGLEDATAEVHDGSLLLDGSPVRIGRLVDVTVPALPAPTTAPAPVPTDLVASRIGRGDGLTPYGDDEVCGWLAVHRAAGVATDDVDADVRAALGRTTLLSATLLDCALHGEVVPEFAAYVAAIDTTAEADLASDLARIGHSSGRGLLAGARLALTRLGLPHAPHHEGTSAA</sequence>
<evidence type="ECO:0000313" key="1">
    <source>
        <dbReference type="EMBL" id="RYP82480.1"/>
    </source>
</evidence>
<accession>A0A4Q4Z440</accession>
<protein>
    <submittedName>
        <fullName evidence="1">DUF2877 domain-containing protein</fullName>
    </submittedName>
</protein>
<gene>
    <name evidence="1" type="ORF">EKO23_21640</name>
</gene>
<evidence type="ECO:0000313" key="2">
    <source>
        <dbReference type="Proteomes" id="UP000295198"/>
    </source>
</evidence>
<dbReference type="InterPro" id="IPR021530">
    <property type="entry name" value="AllH-like"/>
</dbReference>
<dbReference type="RefSeq" id="WP_134720560.1">
    <property type="nucleotide sequence ID" value="NZ_SDKM01000046.1"/>
</dbReference>
<organism evidence="1 2">
    <name type="scientific">Nocardioides guangzhouensis</name>
    <dbReference type="NCBI Taxonomy" id="2497878"/>
    <lineage>
        <taxon>Bacteria</taxon>
        <taxon>Bacillati</taxon>
        <taxon>Actinomycetota</taxon>
        <taxon>Actinomycetes</taxon>
        <taxon>Propionibacteriales</taxon>
        <taxon>Nocardioidaceae</taxon>
        <taxon>Nocardioides</taxon>
    </lineage>
</organism>
<dbReference type="Proteomes" id="UP000295198">
    <property type="component" value="Unassembled WGS sequence"/>
</dbReference>
<comment type="caution">
    <text evidence="1">The sequence shown here is derived from an EMBL/GenBank/DDBJ whole genome shotgun (WGS) entry which is preliminary data.</text>
</comment>
<dbReference type="AlphaFoldDB" id="A0A4Q4Z440"/>
<proteinExistence type="predicted"/>
<keyword evidence="2" id="KW-1185">Reference proteome</keyword>
<dbReference type="EMBL" id="SDKM01000046">
    <property type="protein sequence ID" value="RYP82480.1"/>
    <property type="molecule type" value="Genomic_DNA"/>
</dbReference>